<keyword evidence="4" id="KW-0804">Transcription</keyword>
<feature type="non-terminal residue" evidence="7">
    <location>
        <position position="738"/>
    </location>
</feature>
<protein>
    <submittedName>
        <fullName evidence="7">Uncharacterized protein</fullName>
    </submittedName>
</protein>
<evidence type="ECO:0000256" key="1">
    <source>
        <dbReference type="ARBA" id="ARBA00004123"/>
    </source>
</evidence>
<name>A0A9P8KD43_AURME</name>
<dbReference type="Pfam" id="PF08598">
    <property type="entry name" value="Sds3"/>
    <property type="match status" value="1"/>
</dbReference>
<proteinExistence type="predicted"/>
<evidence type="ECO:0000256" key="2">
    <source>
        <dbReference type="ARBA" id="ARBA00022491"/>
    </source>
</evidence>
<dbReference type="EMBL" id="JAHFYH010000001">
    <property type="protein sequence ID" value="KAH0237833.1"/>
    <property type="molecule type" value="Genomic_DNA"/>
</dbReference>
<feature type="compositionally biased region" description="Polar residues" evidence="6">
    <location>
        <begin position="287"/>
        <end position="297"/>
    </location>
</feature>
<dbReference type="GO" id="GO:0005654">
    <property type="term" value="C:nucleoplasm"/>
    <property type="evidence" value="ECO:0007669"/>
    <property type="project" value="UniProtKB-ARBA"/>
</dbReference>
<keyword evidence="5" id="KW-0539">Nucleus</keyword>
<dbReference type="GO" id="GO:0010468">
    <property type="term" value="P:regulation of gene expression"/>
    <property type="evidence" value="ECO:0007669"/>
    <property type="project" value="UniProtKB-ARBA"/>
</dbReference>
<feature type="compositionally biased region" description="Basic and acidic residues" evidence="6">
    <location>
        <begin position="306"/>
        <end position="315"/>
    </location>
</feature>
<keyword evidence="3" id="KW-0805">Transcription regulation</keyword>
<reference evidence="7" key="1">
    <citation type="journal article" date="2021" name="J Fungi (Basel)">
        <title>Virulence traits and population genomics of the black yeast Aureobasidium melanogenum.</title>
        <authorList>
            <person name="Cernosa A."/>
            <person name="Sun X."/>
            <person name="Gostincar C."/>
            <person name="Fang C."/>
            <person name="Gunde-Cimerman N."/>
            <person name="Song Z."/>
        </authorList>
    </citation>
    <scope>NUCLEOTIDE SEQUENCE</scope>
    <source>
        <strain evidence="7">EXF-8016</strain>
    </source>
</reference>
<comment type="caution">
    <text evidence="7">The sequence shown here is derived from an EMBL/GenBank/DDBJ whole genome shotgun (WGS) entry which is preliminary data.</text>
</comment>
<feature type="region of interest" description="Disordered" evidence="6">
    <location>
        <begin position="82"/>
        <end position="109"/>
    </location>
</feature>
<feature type="region of interest" description="Disordered" evidence="6">
    <location>
        <begin position="287"/>
        <end position="346"/>
    </location>
</feature>
<evidence type="ECO:0000313" key="7">
    <source>
        <dbReference type="EMBL" id="KAH0237833.1"/>
    </source>
</evidence>
<evidence type="ECO:0000256" key="4">
    <source>
        <dbReference type="ARBA" id="ARBA00023163"/>
    </source>
</evidence>
<dbReference type="SMART" id="SM01401">
    <property type="entry name" value="Sds3"/>
    <property type="match status" value="1"/>
</dbReference>
<accession>A0A9P8KD43</accession>
<comment type="subcellular location">
    <subcellularLocation>
        <location evidence="1">Nucleus</location>
    </subcellularLocation>
</comment>
<dbReference type="Proteomes" id="UP000767238">
    <property type="component" value="Unassembled WGS sequence"/>
</dbReference>
<keyword evidence="2" id="KW-0678">Repressor</keyword>
<gene>
    <name evidence="7" type="ORF">KCV03_g424</name>
</gene>
<reference evidence="7" key="2">
    <citation type="submission" date="2021-08" db="EMBL/GenBank/DDBJ databases">
        <authorList>
            <person name="Gostincar C."/>
            <person name="Sun X."/>
            <person name="Song Z."/>
            <person name="Gunde-Cimerman N."/>
        </authorList>
    </citation>
    <scope>NUCLEOTIDE SEQUENCE</scope>
    <source>
        <strain evidence="7">EXF-8016</strain>
    </source>
</reference>
<evidence type="ECO:0000256" key="5">
    <source>
        <dbReference type="ARBA" id="ARBA00023242"/>
    </source>
</evidence>
<evidence type="ECO:0000256" key="3">
    <source>
        <dbReference type="ARBA" id="ARBA00023015"/>
    </source>
</evidence>
<evidence type="ECO:0000313" key="8">
    <source>
        <dbReference type="Proteomes" id="UP000767238"/>
    </source>
</evidence>
<dbReference type="InterPro" id="IPR013907">
    <property type="entry name" value="Sds3"/>
</dbReference>
<dbReference type="PANTHER" id="PTHR21964">
    <property type="entry name" value="BREAST CANCER METASTASIS-SUPPRESSOR 1"/>
    <property type="match status" value="1"/>
</dbReference>
<evidence type="ECO:0000256" key="6">
    <source>
        <dbReference type="SAM" id="MobiDB-lite"/>
    </source>
</evidence>
<dbReference type="AlphaFoldDB" id="A0A9P8KD43"/>
<organism evidence="7 8">
    <name type="scientific">Aureobasidium melanogenum</name>
    <name type="common">Aureobasidium pullulans var. melanogenum</name>
    <dbReference type="NCBI Taxonomy" id="46634"/>
    <lineage>
        <taxon>Eukaryota</taxon>
        <taxon>Fungi</taxon>
        <taxon>Dikarya</taxon>
        <taxon>Ascomycota</taxon>
        <taxon>Pezizomycotina</taxon>
        <taxon>Dothideomycetes</taxon>
        <taxon>Dothideomycetidae</taxon>
        <taxon>Dothideales</taxon>
        <taxon>Saccotheciaceae</taxon>
        <taxon>Aureobasidium</taxon>
    </lineage>
</organism>
<sequence>MSYVQTVLLYVSIVIISMKRREISRATGVGRQPGREMADGQSVLGGPPRFGALRSQNGFAHDEQSKLQLCHQHTRHADTMAHTSPMALDRRVSPSPPPQPLSKRDKRRNNITDKLADMIQTFTQDQHQHYRAQLQAIQVDMTMILRANPYENSPLDDSAEDVEREIENVTGGSLPNTDAAVKDYLALAGKRYHEYVQQINHALEQRDADLTALQNRYEAAVAELEKSSSYKVQVAQREHLELATTVRSRLINSVTKKRDKLLREKEQLDIADNSALFFHPSQFTVNIPQSPGGLQSNRKTRHTRHRVGETDVEGQRKRKAPADDEAADSPAPSFRPLQNDSNGAASPFHEARTKTLYTQYEAPAFSIDRLFTEKELAHATVVAQLATHHFFHQPQANQQNTENPSSLASVDGAADAVVGPPAITTEMDDIVANQHNASPPPTQAPEMERNISHHATRGATRANPLAALSEAAALTSTNTNPFVPVLIPITKTDKGAPTPPGVSSGEVDSDIALMLREDDAPASNHEQDDNPTNLQQIRERLLEQACQTTNGVAPFRLPILETGPAAISGGVNRIPPYGFADPDSLRFALRNGAGVGTATAAAAVPSAPVVNGNALTAAPATVIGAAIPMSRTTSYAGSEAGAASEAGGVGMRRVRSSDRLRCRGESFGSMYAELCTGSLHPPICASEMMNECSSNMCIRANSPDQDGELFASQQKAGQHEVIQCGDLHLLSPHNPLRE</sequence>